<feature type="compositionally biased region" description="Polar residues" evidence="3">
    <location>
        <begin position="404"/>
        <end position="430"/>
    </location>
</feature>
<reference evidence="5 6" key="1">
    <citation type="journal article" date="2011" name="Proc. Natl. Acad. Sci. U.S.A.">
        <title>Evolutionary erosion of yeast sex chromosomes by mating-type switching accidents.</title>
        <authorList>
            <person name="Gordon J.L."/>
            <person name="Armisen D."/>
            <person name="Proux-Wera E."/>
            <person name="Oheigeartaigh S.S."/>
            <person name="Byrne K.P."/>
            <person name="Wolfe K.H."/>
        </authorList>
    </citation>
    <scope>NUCLEOTIDE SEQUENCE [LARGE SCALE GENOMIC DNA]</scope>
    <source>
        <strain evidence="6">ATCC 76901 / BCRC 22586 / CBS 4309 / NBRC 1992 / NRRL Y-12630</strain>
    </source>
</reference>
<accession>G0VK64</accession>
<gene>
    <name evidence="5" type="primary">NCAS0I02300</name>
    <name evidence="5" type="ordered locus">NCAS_0I02300</name>
</gene>
<dbReference type="InterPro" id="IPR001936">
    <property type="entry name" value="RasGAP_dom"/>
</dbReference>
<sequence>MDTSDNDDIGMTLVKHLLFDRILPILPVESTLTTYSQVEQDQFFVSCRSVILNLAISGHFDAVVEEHLNAIDTVLQDEEITSDNITNDALHSILVLLRLLSDVAEFYWEYIEDPTDFAHETMKDFEKQKKKTFSGLLVGFSTHRPGFHKIPPKPIASATASRLIFICNKIKFNSRTLRVLKNMSHSLYGTGTIPSSKILPTYQNFLKKRKFPSYCQKIDVTIDYLLRFSAASNPMEFNKYVKIRVTGPLLISHTLTELGVVKHLDLFGCMFLTNYNLAPFLDTIRLLSGNMKRTIFHSLLLDYASKSIMLWIMARPNEYIQLYRDLNSSKVRSDKVLRLIPQYVNALFEDIYNTFNVSNLLTYAYNDHNVHRNNGIHLSINISNESPVNTGNESNTESSSINSAPISPQVASTNLPLRSFPMSPSQSSNHDVGGQHISPHPLSNDDLSSFNSSKRSVNIDESFDSQNTTDSQGFANDTSTPYLENVLELYANSDESELLTHFSILRFLLTLTLLDTDVYEEMNMTTFKNIPDASRSDGHTSPYSTSGSVGSSSPWESASSSSMNNEKAQMKSITHGFKKFTSLQSNKSTKKRNGMKKFVMMLMKNLSGSQVISDVSLVDSIRTVLSLMTISSSISLLDDEIPSVVFSRRLFRMLGHNLDIGKEWKTATNGSITSCIEKNPIISRKLQLEYFSSGLQLDCNSLLRHLQLDNELKILDLRRLCLYTEGFRVFFHLQSTKQLREKVAIDISIFFKSLFCEIADILLKVFPYFDERVTNLILSILDGTILEKFDKSRTLSKIKKLPVHNPHTSSKATTPQSTSGKNTGETLWDLHSIFPTSQANSTTSSVSDVAEIAETGTPTPNSLKSITPALTHGAQNNQSFPDLVTTPTYNPPGLISPGSTHTNNTRRFPLSPSGESDLMRSGYSLLQGDQNILSSTSPISTTSTGLPMSIKSPRPVHARSRRTSDERLPKFMNKGNMSSADTRLMGPISENDDARKIMMNIFSIFKRMTNFFILPHRENIESTWLSKDFRNVIKPIFVAIIDTNLTLQSTAQSFMDILINYISEFSESSSSPGTINDYYLLCTYTVTLFSAALFDLKLPNSKRELILDIIVKFMNVRQHLAKVTENSNTVDSLRATEKITFPLLTATLGGSLIISLYYNRGDIPRLAKLGYAEFLQAIRFFERNIGEIDLTCIYNIDFVEAMAKDNYAASGSVAFQRRLRNNILKHITRPDSILLETMDIIFKKWNSLSNTKSLTQEELGDFRSLAGILASISGILFPIGEIGREIRDFPYLHEFRMDLVDHMNFFVNKQCLWLNNSDLLTRENARDILSIELHPLSFKLLFNNLNSRVKDLKTAELTSAEQEDTSFVLLEQIVIILRTILKREDEQGVLVLFSPDIIELIDALTELVESIQDYSARYYKAIIQMSKMFRAMESAEEIMGIKNHFLLKNKWLKLVTNWFRLTIDRDYGFDNLNKPHREMDLKKRDVDFLYIDTSIESSKALAYLTENVPLEVPPSTSREELNKMTSVAFGNYFTILLKGLEKSTNVDKFPVLLKHKISILNENIILALTNLSNSNVYASLQYTLPMGYSKDRNIRVAFLKVFINIVKSYRTQENFTNDMKIEALDQLIKYFIEHPNVIYPLTAVCPANEIDGLSAGLVNAFETRNAGHILITNLVKDEIQKASRYAEVLRRNTCATRALSLYSRTKGANYLIQTLRPVLQELVDSGDFFDIERISPDEKESQAQCDLFAKYLVKLVDLITQSASNFPPELLLICQTIYKAVKEKFPDYAYVAVGSFVFLRFLGPALVSPDSENILILTHTRDKRPFITLAKVIQNMANGADTFVKWPALNGQTELLKECSSKITTFLTELCETNCTIHPEIHNDTDIVATDYDFLHRYLYKYDLEFRKSILGTVKSFDDFKFLKEFVSEVDKTLGTIGQPKSEVQDGIPTFVKEHMEDHPQLYEFMSRSAFRSLRMDRSEIVCVHESISTDGVPVFTMTFNDFLQEGLDLEGIVFKVIQQFSKFWSSSHYLMVDYTSFMADKIDCRKLVALFFSILPDEALENCLGCYFLNVNSTFVEYYWKPALEADNPYVTFKVPHHFINSNTDLAAVRKLGLNGQSLEVLQDVRVSLHDVKLYEESEKLFTPVSLKIGNKYFQVLIEQGFKLTIDGLDKTFDIKYNNVYEISSLSSVDVSSITGDSTEFTLGFVDDERLIFSSAKYLEIVKMFYYAETKLEDDYSMTTTESHIRSEVDGDEQRAKDTSEIIAHLFLVILVGLFNEDHLVKNISYNLLVATQNTFNLNFGAHLHESPEVYVPDDTTTFLCQITTTIAETSPQLTPYIWKYMLGALDANEFPHAHIPTIVSCLSYWIPNLFTCVYLADDEEGPEFTSHIIRTLIKLTVREPDFTAIYLQQIWFLLAVDGRLTSIMVEEVINHSLDRDSESREWKNAVSLLTGFPTVEVACQVVNKLMYIIKSFLPSLKLEVSTHSWSELKILVRISVSLFFETPLLAQMFLPELLFIVSLLIDVGPTEVRASLHELLMNVCHSLIINGTLAEKNREMLDKVCAVFSRQKINFMPGFSQEKGRVLPNFSASSFANKFGILEHFTTNMVLLMDYGSTSEAAQWKTKYKKYLMDSIFNHDSFLLARAIMILGIMGKSYTSSMLCKDLLAETMKVISAPVVDDEQMFLVIAHVFTYTKCVEGLDPSDELMGKMFWFATTFAESPHPVVFEGGLILMMNCLKKIFSLHFKNRKEGQESLAARIMESRRFAKPLLYEIEGFTNSTWSLANYPHIFLAFISRGLSIPVVKGTALDFLESLLKNSYFEYQLTPSHMAHLSYLLFYYLLNGSDAVSNFLTTIDFKSEDVYLDDVNKIPKELADWMCSDTDYANISLYQGALIFVSSFSDEPCKLRFALIMRYLLRQNPSCLFRFYPLVRKELRRLSSLEQSSDCVSVFFEIIELLVHYPEYDRLDQIYDETLTMLKTRGLSNVLTVQTYSRMYSDLIMGIKDHSNVIYQRKKIMTKIIARMLT</sequence>
<keyword evidence="1" id="KW-0343">GTPase activation</keyword>
<dbReference type="EMBL" id="HE576760">
    <property type="protein sequence ID" value="CCC71898.1"/>
    <property type="molecule type" value="Genomic_DNA"/>
</dbReference>
<dbReference type="Proteomes" id="UP000001640">
    <property type="component" value="Chromosome 9"/>
</dbReference>
<keyword evidence="6" id="KW-1185">Reference proteome</keyword>
<dbReference type="HOGENOM" id="CLU_000439_0_0_1"/>
<protein>
    <recommendedName>
        <fullName evidence="4">Ras-GAP domain-containing protein</fullName>
    </recommendedName>
</protein>
<feature type="compositionally biased region" description="Low complexity" evidence="3">
    <location>
        <begin position="389"/>
        <end position="403"/>
    </location>
</feature>
<evidence type="ECO:0000313" key="5">
    <source>
        <dbReference type="EMBL" id="CCC71898.1"/>
    </source>
</evidence>
<keyword evidence="2" id="KW-0597">Phosphoprotein</keyword>
<dbReference type="OMA" id="CPANDID"/>
<evidence type="ECO:0000256" key="3">
    <source>
        <dbReference type="SAM" id="MobiDB-lite"/>
    </source>
</evidence>
<evidence type="ECO:0000313" key="6">
    <source>
        <dbReference type="Proteomes" id="UP000001640"/>
    </source>
</evidence>
<name>G0VK64_NAUCA</name>
<dbReference type="SUPFAM" id="SSF48350">
    <property type="entry name" value="GTPase activation domain, GAP"/>
    <property type="match status" value="1"/>
</dbReference>
<dbReference type="InterPro" id="IPR023152">
    <property type="entry name" value="RasGAP_CS"/>
</dbReference>
<dbReference type="InterPro" id="IPR008936">
    <property type="entry name" value="Rho_GTPase_activation_prot"/>
</dbReference>
<dbReference type="InterPro" id="IPR039360">
    <property type="entry name" value="Ras_GTPase"/>
</dbReference>
<feature type="compositionally biased region" description="Low complexity" evidence="3">
    <location>
        <begin position="442"/>
        <end position="453"/>
    </location>
</feature>
<dbReference type="PROSITE" id="PS50018">
    <property type="entry name" value="RAS_GTPASE_ACTIV_2"/>
    <property type="match status" value="1"/>
</dbReference>
<dbReference type="InterPro" id="IPR036865">
    <property type="entry name" value="CRAL-TRIO_dom_sf"/>
</dbReference>
<feature type="compositionally biased region" description="Low complexity" evidence="3">
    <location>
        <begin position="541"/>
        <end position="562"/>
    </location>
</feature>
<dbReference type="FunCoup" id="G0VK64">
    <property type="interactions" value="136"/>
</dbReference>
<dbReference type="GeneID" id="96905585"/>
<dbReference type="SMART" id="SM00323">
    <property type="entry name" value="RasGAP"/>
    <property type="match status" value="1"/>
</dbReference>
<dbReference type="Gene3D" id="1.10.506.10">
    <property type="entry name" value="GTPase Activation - p120gap, domain 1"/>
    <property type="match status" value="1"/>
</dbReference>
<feature type="region of interest" description="Disordered" evidence="3">
    <location>
        <begin position="803"/>
        <end position="822"/>
    </location>
</feature>
<organism evidence="5 6">
    <name type="scientific">Naumovozyma castellii</name>
    <name type="common">Yeast</name>
    <name type="synonym">Saccharomyces castellii</name>
    <dbReference type="NCBI Taxonomy" id="27288"/>
    <lineage>
        <taxon>Eukaryota</taxon>
        <taxon>Fungi</taxon>
        <taxon>Dikarya</taxon>
        <taxon>Ascomycota</taxon>
        <taxon>Saccharomycotina</taxon>
        <taxon>Saccharomycetes</taxon>
        <taxon>Saccharomycetales</taxon>
        <taxon>Saccharomycetaceae</taxon>
        <taxon>Naumovozyma</taxon>
    </lineage>
</organism>
<dbReference type="Pfam" id="PF00616">
    <property type="entry name" value="RasGAP"/>
    <property type="match status" value="1"/>
</dbReference>
<dbReference type="STRING" id="1064592.G0VK64"/>
<dbReference type="eggNOG" id="KOG1826">
    <property type="taxonomic scope" value="Eukaryota"/>
</dbReference>
<feature type="compositionally biased region" description="Polar residues" evidence="3">
    <location>
        <begin position="806"/>
        <end position="822"/>
    </location>
</feature>
<feature type="region of interest" description="Disordered" evidence="3">
    <location>
        <begin position="934"/>
        <end position="963"/>
    </location>
</feature>
<feature type="region of interest" description="Disordered" evidence="3">
    <location>
        <begin position="385"/>
        <end position="455"/>
    </location>
</feature>
<dbReference type="Gene3D" id="3.40.525.10">
    <property type="entry name" value="CRAL-TRIO lipid binding domain"/>
    <property type="match status" value="1"/>
</dbReference>
<dbReference type="GO" id="GO:0007193">
    <property type="term" value="P:adenylate cyclase-inhibiting G protein-coupled receptor signaling pathway"/>
    <property type="evidence" value="ECO:0007669"/>
    <property type="project" value="EnsemblFungi"/>
</dbReference>
<dbReference type="GO" id="GO:0016020">
    <property type="term" value="C:membrane"/>
    <property type="evidence" value="ECO:0007669"/>
    <property type="project" value="EnsemblFungi"/>
</dbReference>
<dbReference type="CDD" id="cd05392">
    <property type="entry name" value="RasGAP_Neurofibromin_like"/>
    <property type="match status" value="1"/>
</dbReference>
<dbReference type="GO" id="GO:0046580">
    <property type="term" value="P:negative regulation of Ras protein signal transduction"/>
    <property type="evidence" value="ECO:0007669"/>
    <property type="project" value="EnsemblFungi"/>
</dbReference>
<evidence type="ECO:0000259" key="4">
    <source>
        <dbReference type="PROSITE" id="PS50018"/>
    </source>
</evidence>
<feature type="region of interest" description="Disordered" evidence="3">
    <location>
        <begin position="529"/>
        <end position="566"/>
    </location>
</feature>
<evidence type="ECO:0000256" key="1">
    <source>
        <dbReference type="ARBA" id="ARBA00022468"/>
    </source>
</evidence>
<dbReference type="PANTHER" id="PTHR10194">
    <property type="entry name" value="RAS GTPASE-ACTIVATING PROTEINS"/>
    <property type="match status" value="1"/>
</dbReference>
<evidence type="ECO:0000256" key="2">
    <source>
        <dbReference type="ARBA" id="ARBA00022553"/>
    </source>
</evidence>
<dbReference type="GO" id="GO:0005096">
    <property type="term" value="F:GTPase activator activity"/>
    <property type="evidence" value="ECO:0007669"/>
    <property type="project" value="UniProtKB-KW"/>
</dbReference>
<proteinExistence type="predicted"/>
<dbReference type="RefSeq" id="XP_003678240.1">
    <property type="nucleotide sequence ID" value="XM_003678192.1"/>
</dbReference>
<dbReference type="KEGG" id="ncs:NCAS_0I02300"/>
<dbReference type="InParanoid" id="G0VK64"/>
<reference key="2">
    <citation type="submission" date="2011-08" db="EMBL/GenBank/DDBJ databases">
        <title>Genome sequence of Naumovozyma castellii.</title>
        <authorList>
            <person name="Gordon J.L."/>
            <person name="Armisen D."/>
            <person name="Proux-Wera E."/>
            <person name="OhEigeartaigh S.S."/>
            <person name="Byrne K.P."/>
            <person name="Wolfe K.H."/>
        </authorList>
    </citation>
    <scope>NUCLEOTIDE SEQUENCE</scope>
    <source>
        <strain>Type strain:CBS 4309</strain>
    </source>
</reference>
<dbReference type="PANTHER" id="PTHR10194:SF142">
    <property type="entry name" value="NEUROFIBROMIN"/>
    <property type="match status" value="1"/>
</dbReference>
<feature type="compositionally biased region" description="Low complexity" evidence="3">
    <location>
        <begin position="934"/>
        <end position="944"/>
    </location>
</feature>
<feature type="domain" description="Ras-GAP" evidence="4">
    <location>
        <begin position="1649"/>
        <end position="1838"/>
    </location>
</feature>
<dbReference type="PROSITE" id="PS00509">
    <property type="entry name" value="RAS_GTPASE_ACTIV_1"/>
    <property type="match status" value="1"/>
</dbReference>
<dbReference type="OrthoDB" id="28245at2759"/>